<name>A0A427XL70_9TREE</name>
<dbReference type="STRING" id="105984.A0A427XL70"/>
<dbReference type="Gene3D" id="3.40.50.300">
    <property type="entry name" value="P-loop containing nucleotide triphosphate hydrolases"/>
    <property type="match status" value="1"/>
</dbReference>
<dbReference type="CDD" id="cd19481">
    <property type="entry name" value="RecA-like_protease"/>
    <property type="match status" value="1"/>
</dbReference>
<gene>
    <name evidence="2" type="ORF">EHS24_001594</name>
</gene>
<dbReference type="RefSeq" id="XP_028474689.1">
    <property type="nucleotide sequence ID" value="XM_028617382.1"/>
</dbReference>
<accession>A0A427XL70</accession>
<evidence type="ECO:0000259" key="1">
    <source>
        <dbReference type="SMART" id="SM00382"/>
    </source>
</evidence>
<dbReference type="OrthoDB" id="10042665at2759"/>
<feature type="domain" description="AAA+ ATPase" evidence="1">
    <location>
        <begin position="400"/>
        <end position="527"/>
    </location>
</feature>
<dbReference type="GO" id="GO:0005524">
    <property type="term" value="F:ATP binding"/>
    <property type="evidence" value="ECO:0007669"/>
    <property type="project" value="InterPro"/>
</dbReference>
<dbReference type="GeneID" id="39586137"/>
<dbReference type="GO" id="GO:0016887">
    <property type="term" value="F:ATP hydrolysis activity"/>
    <property type="evidence" value="ECO:0007669"/>
    <property type="project" value="InterPro"/>
</dbReference>
<dbReference type="AlphaFoldDB" id="A0A427XL70"/>
<dbReference type="EMBL" id="RSCE01000010">
    <property type="protein sequence ID" value="RSH79542.1"/>
    <property type="molecule type" value="Genomic_DNA"/>
</dbReference>
<dbReference type="Pfam" id="PF22942">
    <property type="entry name" value="DUF7025"/>
    <property type="match status" value="1"/>
</dbReference>
<dbReference type="InterPro" id="IPR003593">
    <property type="entry name" value="AAA+_ATPase"/>
</dbReference>
<organism evidence="2 3">
    <name type="scientific">Apiotrichum porosum</name>
    <dbReference type="NCBI Taxonomy" id="105984"/>
    <lineage>
        <taxon>Eukaryota</taxon>
        <taxon>Fungi</taxon>
        <taxon>Dikarya</taxon>
        <taxon>Basidiomycota</taxon>
        <taxon>Agaricomycotina</taxon>
        <taxon>Tremellomycetes</taxon>
        <taxon>Trichosporonales</taxon>
        <taxon>Trichosporonaceae</taxon>
        <taxon>Apiotrichum</taxon>
    </lineage>
</organism>
<sequence>MTHDSVPHTQANGTHKSSLTFSEVDEVYVVRQGWQKAEPTPVHQYGNRGDIFIAHHRTPPSGNLLEVATWLEVLDEGILKLLKDQFPRNASLYDRKPGVFLNQVDLVAKGEKAGAATYEAFKKMLDFVLDRFTLFEDCIQELPKGTIRWQLLWLIMSAGTEIETQDDLTGEMLAYNVDSWQYTMDDRGRAFVINGHFYQWSGMSFAKVNVSKKIPEFREVKPIDELEFWPLSDSRRPVLRERGQRYARQYARLVNTEYEGSFFSRALAGSARVPGTGRVMIDVASYRRANPTFDIWPDDVNRMVSNNGGGVGNSPDPDPDALSPELYHLLPPSIHGFSLKAKRWGEFLVDNLAPIRWSSAAFDHLVIPDTHRRVVRSLVDVHTGALGSKLINDVVANKGEGLIIALHGRPGTGKTLTAEAVSEHLQVPLYVVSAGELGTTVIALERKLSEVLALATVWKAVLLIDEADIFLEKRSPSNIERNALVGVFLRLLEYYSGVMLLTTNRLEDFDEAFASRFSLTLRFDDLGQKARAVLWAKFLQLCCPEWAPQQVAQVFDLDALGAHVVNGRVIKQTVRTAQALALAENVPLAMTHLKIVLSL</sequence>
<protein>
    <recommendedName>
        <fullName evidence="1">AAA+ ATPase domain-containing protein</fullName>
    </recommendedName>
</protein>
<dbReference type="Pfam" id="PF00004">
    <property type="entry name" value="AAA"/>
    <property type="match status" value="1"/>
</dbReference>
<evidence type="ECO:0000313" key="3">
    <source>
        <dbReference type="Proteomes" id="UP000279236"/>
    </source>
</evidence>
<dbReference type="SMART" id="SM00382">
    <property type="entry name" value="AAA"/>
    <property type="match status" value="1"/>
</dbReference>
<proteinExistence type="predicted"/>
<dbReference type="SUPFAM" id="SSF52540">
    <property type="entry name" value="P-loop containing nucleoside triphosphate hydrolases"/>
    <property type="match status" value="1"/>
</dbReference>
<evidence type="ECO:0000313" key="2">
    <source>
        <dbReference type="EMBL" id="RSH79542.1"/>
    </source>
</evidence>
<keyword evidence="3" id="KW-1185">Reference proteome</keyword>
<dbReference type="InterPro" id="IPR054289">
    <property type="entry name" value="DUF7025"/>
</dbReference>
<dbReference type="InterPro" id="IPR027417">
    <property type="entry name" value="P-loop_NTPase"/>
</dbReference>
<dbReference type="InterPro" id="IPR003959">
    <property type="entry name" value="ATPase_AAA_core"/>
</dbReference>
<dbReference type="PANTHER" id="PTHR46411">
    <property type="entry name" value="FAMILY ATPASE, PUTATIVE-RELATED"/>
    <property type="match status" value="1"/>
</dbReference>
<dbReference type="Proteomes" id="UP000279236">
    <property type="component" value="Unassembled WGS sequence"/>
</dbReference>
<comment type="caution">
    <text evidence="2">The sequence shown here is derived from an EMBL/GenBank/DDBJ whole genome shotgun (WGS) entry which is preliminary data.</text>
</comment>
<dbReference type="PANTHER" id="PTHR46411:SF3">
    <property type="entry name" value="AAA+ ATPASE DOMAIN-CONTAINING PROTEIN"/>
    <property type="match status" value="1"/>
</dbReference>
<reference evidence="2 3" key="1">
    <citation type="submission" date="2018-11" db="EMBL/GenBank/DDBJ databases">
        <title>Genome sequence of Apiotrichum porosum DSM 27194.</title>
        <authorList>
            <person name="Aliyu H."/>
            <person name="Gorte O."/>
            <person name="Ochsenreither K."/>
        </authorList>
    </citation>
    <scope>NUCLEOTIDE SEQUENCE [LARGE SCALE GENOMIC DNA]</scope>
    <source>
        <strain evidence="2 3">DSM 27194</strain>
    </source>
</reference>